<accession>A0A0J5P3J2</accession>
<evidence type="ECO:0000313" key="4">
    <source>
        <dbReference type="Proteomes" id="UP000297396"/>
    </source>
</evidence>
<evidence type="ECO:0000313" key="2">
    <source>
        <dbReference type="EMBL" id="TFV09711.1"/>
    </source>
</evidence>
<dbReference type="EMBL" id="SPPA01000015">
    <property type="protein sequence ID" value="TFV09711.1"/>
    <property type="molecule type" value="Genomic_DNA"/>
</dbReference>
<organism evidence="1 3">
    <name type="scientific">Muribacter muris</name>
    <dbReference type="NCBI Taxonomy" id="67855"/>
    <lineage>
        <taxon>Bacteria</taxon>
        <taxon>Pseudomonadati</taxon>
        <taxon>Pseudomonadota</taxon>
        <taxon>Gammaproteobacteria</taxon>
        <taxon>Pasteurellales</taxon>
        <taxon>Pasteurellaceae</taxon>
        <taxon>Muribacter</taxon>
    </lineage>
</organism>
<dbReference type="RefSeq" id="WP_047977559.1">
    <property type="nucleotide sequence ID" value="NZ_JADGLC010000015.1"/>
</dbReference>
<reference evidence="1 3" key="1">
    <citation type="submission" date="2014-12" db="EMBL/GenBank/DDBJ databases">
        <title>Reclassification of Actinobacillus muris as Muribacter muris.</title>
        <authorList>
            <person name="Christensen H."/>
            <person name="Nicklas W."/>
            <person name="Bisgaard M."/>
        </authorList>
    </citation>
    <scope>NUCLEOTIDE SEQUENCE [LARGE SCALE GENOMIC DNA]</scope>
    <source>
        <strain evidence="1 3">Ackerman80-443D</strain>
    </source>
</reference>
<dbReference type="EMBL" id="JWIZ01000063">
    <property type="protein sequence ID" value="KMK50816.1"/>
    <property type="molecule type" value="Genomic_DNA"/>
</dbReference>
<sequence>MKISSGRVPAERILGNVISSPFAKVRDYTEFSLGRLESKRSVCRKNLQIFGNEALSHLF</sequence>
<evidence type="ECO:0000313" key="3">
    <source>
        <dbReference type="Proteomes" id="UP000036270"/>
    </source>
</evidence>
<dbReference type="Proteomes" id="UP000036270">
    <property type="component" value="Unassembled WGS sequence"/>
</dbReference>
<dbReference type="AlphaFoldDB" id="A0A0J5P3J2"/>
<keyword evidence="3" id="KW-1185">Reference proteome</keyword>
<dbReference type="PATRIC" id="fig|67855.3.peg.2007"/>
<proteinExistence type="predicted"/>
<evidence type="ECO:0000313" key="1">
    <source>
        <dbReference type="EMBL" id="KMK50816.1"/>
    </source>
</evidence>
<comment type="caution">
    <text evidence="1">The sequence shown here is derived from an EMBL/GenBank/DDBJ whole genome shotgun (WGS) entry which is preliminary data.</text>
</comment>
<protein>
    <submittedName>
        <fullName evidence="1">Uncharacterized protein</fullName>
    </submittedName>
</protein>
<dbReference type="Proteomes" id="UP000297396">
    <property type="component" value="Unassembled WGS sequence"/>
</dbReference>
<reference evidence="2 4" key="2">
    <citation type="submission" date="2019-03" db="EMBL/GenBank/DDBJ databases">
        <title>Diversity of the mouse oral microbiome.</title>
        <authorList>
            <person name="Joseph S."/>
            <person name="Aduse-Opoku J."/>
            <person name="Curtis M."/>
            <person name="Wade W."/>
            <person name="Hashim A."/>
        </authorList>
    </citation>
    <scope>NUCLEOTIDE SEQUENCE [LARGE SCALE GENOMIC DNA]</scope>
    <source>
        <strain evidence="2 4">WT12</strain>
    </source>
</reference>
<gene>
    <name evidence="2" type="ORF">E4T80_07535</name>
    <name evidence="1" type="ORF">RO21_09525</name>
</gene>
<name>A0A0J5P3J2_9PAST</name>